<evidence type="ECO:0000256" key="1">
    <source>
        <dbReference type="ARBA" id="ARBA00004141"/>
    </source>
</evidence>
<gene>
    <name evidence="8" type="ORF">BS297_24260</name>
</gene>
<evidence type="ECO:0000313" key="9">
    <source>
        <dbReference type="Proteomes" id="UP000325576"/>
    </source>
</evidence>
<feature type="transmembrane region" description="Helical" evidence="6">
    <location>
        <begin position="163"/>
        <end position="182"/>
    </location>
</feature>
<evidence type="ECO:0000256" key="5">
    <source>
        <dbReference type="ARBA" id="ARBA00023136"/>
    </source>
</evidence>
<comment type="subcellular location">
    <subcellularLocation>
        <location evidence="1">Membrane</location>
        <topology evidence="1">Multi-pass membrane protein</topology>
    </subcellularLocation>
</comment>
<feature type="transmembrane region" description="Helical" evidence="6">
    <location>
        <begin position="48"/>
        <end position="65"/>
    </location>
</feature>
<dbReference type="Pfam" id="PF00892">
    <property type="entry name" value="EamA"/>
    <property type="match status" value="2"/>
</dbReference>
<feature type="transmembrane region" description="Helical" evidence="6">
    <location>
        <begin position="257"/>
        <end position="276"/>
    </location>
</feature>
<dbReference type="EMBL" id="MRBO01000649">
    <property type="protein sequence ID" value="KAB2582721.1"/>
    <property type="molecule type" value="Genomic_DNA"/>
</dbReference>
<feature type="domain" description="EamA" evidence="7">
    <location>
        <begin position="23"/>
        <end position="150"/>
    </location>
</feature>
<feature type="transmembrane region" description="Helical" evidence="6">
    <location>
        <begin position="140"/>
        <end position="157"/>
    </location>
</feature>
<accession>A0A0C3A4K0</accession>
<dbReference type="InterPro" id="IPR037185">
    <property type="entry name" value="EmrE-like"/>
</dbReference>
<reference evidence="8 9" key="1">
    <citation type="journal article" date="2017" name="Poromechanics V (2013)">
        <title>Genomic Characterization of the Arsenic-Tolerant Actinobacterium, &lt;i&gt;Rhodococcus erythropolis&lt;/i&gt; S43.</title>
        <authorList>
            <person name="Retamal-Morales G."/>
            <person name="Mehnert M."/>
            <person name="Schwabe R."/>
            <person name="Tischler D."/>
            <person name="Schloemann M."/>
            <person name="Levican G.J."/>
        </authorList>
    </citation>
    <scope>NUCLEOTIDE SEQUENCE [LARGE SCALE GENOMIC DNA]</scope>
    <source>
        <strain evidence="8 9">S43</strain>
    </source>
</reference>
<comment type="similarity">
    <text evidence="2">Belongs to the EamA transporter family.</text>
</comment>
<organism evidence="8 9">
    <name type="scientific">Rhodococcus erythropolis</name>
    <name type="common">Arthrobacter picolinophilus</name>
    <dbReference type="NCBI Taxonomy" id="1833"/>
    <lineage>
        <taxon>Bacteria</taxon>
        <taxon>Bacillati</taxon>
        <taxon>Actinomycetota</taxon>
        <taxon>Actinomycetes</taxon>
        <taxon>Mycobacteriales</taxon>
        <taxon>Nocardiaceae</taxon>
        <taxon>Rhodococcus</taxon>
        <taxon>Rhodococcus erythropolis group</taxon>
    </lineage>
</organism>
<dbReference type="AlphaFoldDB" id="A0A0C3A4K0"/>
<dbReference type="InterPro" id="IPR050638">
    <property type="entry name" value="AA-Vitamin_Transporters"/>
</dbReference>
<feature type="transmembrane region" description="Helical" evidence="6">
    <location>
        <begin position="226"/>
        <end position="245"/>
    </location>
</feature>
<feature type="transmembrane region" description="Helical" evidence="6">
    <location>
        <begin position="282"/>
        <end position="303"/>
    </location>
</feature>
<evidence type="ECO:0000256" key="2">
    <source>
        <dbReference type="ARBA" id="ARBA00007362"/>
    </source>
</evidence>
<proteinExistence type="inferred from homology"/>
<feature type="transmembrane region" description="Helical" evidence="6">
    <location>
        <begin position="77"/>
        <end position="98"/>
    </location>
</feature>
<evidence type="ECO:0000256" key="6">
    <source>
        <dbReference type="SAM" id="Phobius"/>
    </source>
</evidence>
<keyword evidence="3 6" id="KW-0812">Transmembrane</keyword>
<dbReference type="SUPFAM" id="SSF103481">
    <property type="entry name" value="Multidrug resistance efflux transporter EmrE"/>
    <property type="match status" value="2"/>
</dbReference>
<comment type="caution">
    <text evidence="8">The sequence shown here is derived from an EMBL/GenBank/DDBJ whole genome shotgun (WGS) entry which is preliminary data.</text>
</comment>
<dbReference type="PANTHER" id="PTHR32322">
    <property type="entry name" value="INNER MEMBRANE TRANSPORTER"/>
    <property type="match status" value="1"/>
</dbReference>
<feature type="transmembrane region" description="Helical" evidence="6">
    <location>
        <begin position="194"/>
        <end position="214"/>
    </location>
</feature>
<evidence type="ECO:0000313" key="8">
    <source>
        <dbReference type="EMBL" id="KAB2582721.1"/>
    </source>
</evidence>
<sequence length="319" mass="32920">MSDEVSPRVPSGDQLRRRDLRVVVTGACILGLTSVLYELSGVSPSTGAFFRCLYALIPLGILVLVQRRRSSRSSISAPWIVKSLLAGAFLGIDLVLWHESIHSIGAGLSTVILNLQVLFVAILGYVVLRQRIGRELVASLPLLFVGVALVAGTSTTLTGSNPAVGVLFAVIAAGAYAVYIFLMGLATRAAGRTALPMFVSTGATALTAGAYGLVSGTLDLTPSLVAQGWLVLLALVSQVIGWLLVASASQRLPASAVAASLVLQSASALLFGAVMLAQTPTLVQLAGAGMILAGVVVATRIPAKKSSTTVVGKRMETSV</sequence>
<dbReference type="GO" id="GO:0016020">
    <property type="term" value="C:membrane"/>
    <property type="evidence" value="ECO:0007669"/>
    <property type="project" value="UniProtKB-SubCell"/>
</dbReference>
<keyword evidence="5 6" id="KW-0472">Membrane</keyword>
<name>A0A0C3A4K0_RHOER</name>
<evidence type="ECO:0000259" key="7">
    <source>
        <dbReference type="Pfam" id="PF00892"/>
    </source>
</evidence>
<feature type="domain" description="EamA" evidence="7">
    <location>
        <begin position="165"/>
        <end position="298"/>
    </location>
</feature>
<evidence type="ECO:0000256" key="3">
    <source>
        <dbReference type="ARBA" id="ARBA00022692"/>
    </source>
</evidence>
<keyword evidence="4 6" id="KW-1133">Transmembrane helix</keyword>
<dbReference type="InterPro" id="IPR000620">
    <property type="entry name" value="EamA_dom"/>
</dbReference>
<feature type="transmembrane region" description="Helical" evidence="6">
    <location>
        <begin position="20"/>
        <end position="42"/>
    </location>
</feature>
<dbReference type="Proteomes" id="UP000325576">
    <property type="component" value="Unassembled WGS sequence"/>
</dbReference>
<dbReference type="PANTHER" id="PTHR32322:SF2">
    <property type="entry name" value="EAMA DOMAIN-CONTAINING PROTEIN"/>
    <property type="match status" value="1"/>
</dbReference>
<protein>
    <submittedName>
        <fullName evidence="8">EamA family transporter</fullName>
    </submittedName>
</protein>
<feature type="transmembrane region" description="Helical" evidence="6">
    <location>
        <begin position="104"/>
        <end position="128"/>
    </location>
</feature>
<evidence type="ECO:0000256" key="4">
    <source>
        <dbReference type="ARBA" id="ARBA00022989"/>
    </source>
</evidence>